<evidence type="ECO:0000256" key="2">
    <source>
        <dbReference type="ARBA" id="ARBA00022832"/>
    </source>
</evidence>
<dbReference type="GO" id="GO:0016020">
    <property type="term" value="C:membrane"/>
    <property type="evidence" value="ECO:0007669"/>
    <property type="project" value="TreeGrafter"/>
</dbReference>
<evidence type="ECO:0000259" key="4">
    <source>
        <dbReference type="Pfam" id="PF00501"/>
    </source>
</evidence>
<dbReference type="Gene3D" id="3.40.50.12780">
    <property type="entry name" value="N-terminal domain of ligase-like"/>
    <property type="match status" value="1"/>
</dbReference>
<dbReference type="GO" id="GO:0004467">
    <property type="term" value="F:long-chain fatty acid-CoA ligase activity"/>
    <property type="evidence" value="ECO:0007669"/>
    <property type="project" value="TreeGrafter"/>
</dbReference>
<reference evidence="5" key="1">
    <citation type="journal article" date="2014" name="Front. Microbiol.">
        <title>High frequency of phylogenetically diverse reductive dehalogenase-homologous genes in deep subseafloor sedimentary metagenomes.</title>
        <authorList>
            <person name="Kawai M."/>
            <person name="Futagami T."/>
            <person name="Toyoda A."/>
            <person name="Takaki Y."/>
            <person name="Nishi S."/>
            <person name="Hori S."/>
            <person name="Arai W."/>
            <person name="Tsubouchi T."/>
            <person name="Morono Y."/>
            <person name="Uchiyama I."/>
            <person name="Ito T."/>
            <person name="Fujiyama A."/>
            <person name="Inagaki F."/>
            <person name="Takami H."/>
        </authorList>
    </citation>
    <scope>NUCLEOTIDE SEQUENCE</scope>
    <source>
        <strain evidence="5">Expedition CK06-06</strain>
    </source>
</reference>
<dbReference type="SUPFAM" id="SSF56801">
    <property type="entry name" value="Acetyl-CoA synthetase-like"/>
    <property type="match status" value="1"/>
</dbReference>
<name>X0TZ50_9ZZZZ</name>
<keyword evidence="1" id="KW-0436">Ligase</keyword>
<feature type="non-terminal residue" evidence="5">
    <location>
        <position position="223"/>
    </location>
</feature>
<organism evidence="5">
    <name type="scientific">marine sediment metagenome</name>
    <dbReference type="NCBI Taxonomy" id="412755"/>
    <lineage>
        <taxon>unclassified sequences</taxon>
        <taxon>metagenomes</taxon>
        <taxon>ecological metagenomes</taxon>
    </lineage>
</organism>
<evidence type="ECO:0000313" key="5">
    <source>
        <dbReference type="EMBL" id="GAF98868.1"/>
    </source>
</evidence>
<accession>X0TZ50</accession>
<dbReference type="InterPro" id="IPR042099">
    <property type="entry name" value="ANL_N_sf"/>
</dbReference>
<comment type="caution">
    <text evidence="5">The sequence shown here is derived from an EMBL/GenBank/DDBJ whole genome shotgun (WGS) entry which is preliminary data.</text>
</comment>
<dbReference type="EMBL" id="BARS01012329">
    <property type="protein sequence ID" value="GAF98868.1"/>
    <property type="molecule type" value="Genomic_DNA"/>
</dbReference>
<dbReference type="PANTHER" id="PTHR43272">
    <property type="entry name" value="LONG-CHAIN-FATTY-ACID--COA LIGASE"/>
    <property type="match status" value="1"/>
</dbReference>
<gene>
    <name evidence="5" type="ORF">S01H1_22016</name>
</gene>
<keyword evidence="2" id="KW-0276">Fatty acid metabolism</keyword>
<protein>
    <recommendedName>
        <fullName evidence="4">AMP-dependent synthetase/ligase domain-containing protein</fullName>
    </recommendedName>
</protein>
<feature type="domain" description="AMP-dependent synthetase/ligase" evidence="4">
    <location>
        <begin position="7"/>
        <end position="184"/>
    </location>
</feature>
<sequence>MNFPEEPETATEDLYEIGPHVMFSPPRVWEGLSRSVMVKHLDASWLKRVVYNLAMPVGYRMADFKFAKQKPPLGWRLLYGLMYLLTFRALKDRLGFAQLRSASTGGAALGPDVFRFFHALGVSLKQIYGQTEISGISCIHRDGDIDFDSVGKPIPETEILIHNPDPSGVGEIVSRSPALFHGYHKDPEATKETLKDGWLHSGDAGYINEAGHLICIDRISDLM</sequence>
<proteinExistence type="predicted"/>
<keyword evidence="3" id="KW-0443">Lipid metabolism</keyword>
<dbReference type="GO" id="GO:0005783">
    <property type="term" value="C:endoplasmic reticulum"/>
    <property type="evidence" value="ECO:0007669"/>
    <property type="project" value="TreeGrafter"/>
</dbReference>
<dbReference type="PANTHER" id="PTHR43272:SF32">
    <property type="entry name" value="AMP-DEPENDENT SYNTHETASE_LIGASE DOMAIN-CONTAINING PROTEIN"/>
    <property type="match status" value="1"/>
</dbReference>
<evidence type="ECO:0000256" key="3">
    <source>
        <dbReference type="ARBA" id="ARBA00023098"/>
    </source>
</evidence>
<evidence type="ECO:0000256" key="1">
    <source>
        <dbReference type="ARBA" id="ARBA00022598"/>
    </source>
</evidence>
<dbReference type="Pfam" id="PF00501">
    <property type="entry name" value="AMP-binding"/>
    <property type="match status" value="1"/>
</dbReference>
<dbReference type="InterPro" id="IPR000873">
    <property type="entry name" value="AMP-dep_synth/lig_dom"/>
</dbReference>
<dbReference type="AlphaFoldDB" id="X0TZ50"/>